<feature type="non-terminal residue" evidence="2">
    <location>
        <position position="1"/>
    </location>
</feature>
<feature type="compositionally biased region" description="Basic residues" evidence="1">
    <location>
        <begin position="202"/>
        <end position="213"/>
    </location>
</feature>
<feature type="compositionally biased region" description="Basic residues" evidence="1">
    <location>
        <begin position="357"/>
        <end position="378"/>
    </location>
</feature>
<name>A0A6J4RLF1_9ACTN</name>
<feature type="region of interest" description="Disordered" evidence="1">
    <location>
        <begin position="1"/>
        <end position="130"/>
    </location>
</feature>
<dbReference type="InterPro" id="IPR027417">
    <property type="entry name" value="P-loop_NTPase"/>
</dbReference>
<organism evidence="2">
    <name type="scientific">uncultured Rubrobacteraceae bacterium</name>
    <dbReference type="NCBI Taxonomy" id="349277"/>
    <lineage>
        <taxon>Bacteria</taxon>
        <taxon>Bacillati</taxon>
        <taxon>Actinomycetota</taxon>
        <taxon>Rubrobacteria</taxon>
        <taxon>Rubrobacterales</taxon>
        <taxon>Rubrobacteraceae</taxon>
        <taxon>environmental samples</taxon>
    </lineage>
</organism>
<dbReference type="Gene3D" id="3.40.50.300">
    <property type="entry name" value="P-loop containing nucleotide triphosphate hydrolases"/>
    <property type="match status" value="1"/>
</dbReference>
<proteinExistence type="predicted"/>
<evidence type="ECO:0000256" key="1">
    <source>
        <dbReference type="SAM" id="MobiDB-lite"/>
    </source>
</evidence>
<feature type="compositionally biased region" description="Basic and acidic residues" evidence="1">
    <location>
        <begin position="42"/>
        <end position="58"/>
    </location>
</feature>
<dbReference type="Pfam" id="PF13671">
    <property type="entry name" value="AAA_33"/>
    <property type="match status" value="1"/>
</dbReference>
<feature type="region of interest" description="Disordered" evidence="1">
    <location>
        <begin position="195"/>
        <end position="249"/>
    </location>
</feature>
<feature type="non-terminal residue" evidence="2">
    <location>
        <position position="502"/>
    </location>
</feature>
<feature type="compositionally biased region" description="Basic and acidic residues" evidence="1">
    <location>
        <begin position="81"/>
        <end position="126"/>
    </location>
</feature>
<evidence type="ECO:0000313" key="2">
    <source>
        <dbReference type="EMBL" id="CAA9472311.1"/>
    </source>
</evidence>
<protein>
    <submittedName>
        <fullName evidence="2">GH25</fullName>
    </submittedName>
</protein>
<feature type="region of interest" description="Disordered" evidence="1">
    <location>
        <begin position="269"/>
        <end position="385"/>
    </location>
</feature>
<gene>
    <name evidence="2" type="ORF">AVDCRST_MAG02-3830</name>
</gene>
<accession>A0A6J4RLF1</accession>
<reference evidence="2" key="1">
    <citation type="submission" date="2020-02" db="EMBL/GenBank/DDBJ databases">
        <authorList>
            <person name="Meier V. D."/>
        </authorList>
    </citation>
    <scope>NUCLEOTIDE SEQUENCE</scope>
    <source>
        <strain evidence="2">AVDCRST_MAG02</strain>
    </source>
</reference>
<sequence>VQDQPHLLRRRPPRVPARPRLPPRRGARLRGGHRQGLAGRLLRPDRPPGVLRPREGLRPDPGPLPLPRRHRPGRRPGPALRPDDRLRGRARGEDPRRGLRGLRGRESLKRPPEHVRRAAPPGDRRPSYRPLHRQVFLGGRRPIGALYPLRLRRVVERPLRGHGQARPAPRALRADQGLGLGFRRRQDLGRLAVHVHGPRGGSVHRRERVRRHPCGADGAREGRARPRRASAGPAHHPGAADEQSAAGHRLHEEADRPAHGLRVVAGRMASAEEPAEPGVDVLPVRPARPEDGGPGRHLRRDGQSRQRGGRRPLPQRHARLREGPRQQTPLLPRGESQGRGGPGKRQRHGPGRGGSFAHRHLHRRRQGHLLRSPLRRKQAGPEHPRACRIAPHVRLRIRGRGAGGPPRADGRPAPVRQEHLRRGLQRVGWTRIEPDAFRKALHGGAFFSPAEPIVWASAELAVRALLLGGHAVLVDATNTTRRRRAGWIRIARDVGAPVEAFV</sequence>
<feature type="compositionally biased region" description="Basic residues" evidence="1">
    <location>
        <begin position="307"/>
        <end position="319"/>
    </location>
</feature>
<feature type="compositionally biased region" description="Basic residues" evidence="1">
    <location>
        <begin position="21"/>
        <end position="33"/>
    </location>
</feature>
<dbReference type="EMBL" id="CADCVH010000106">
    <property type="protein sequence ID" value="CAA9472311.1"/>
    <property type="molecule type" value="Genomic_DNA"/>
</dbReference>
<dbReference type="AlphaFoldDB" id="A0A6J4RLF1"/>
<feature type="compositionally biased region" description="Basic and acidic residues" evidence="1">
    <location>
        <begin position="287"/>
        <end position="304"/>
    </location>
</feature>